<keyword evidence="3" id="KW-1185">Reference proteome</keyword>
<dbReference type="Proteomes" id="UP000582837">
    <property type="component" value="Unassembled WGS sequence"/>
</dbReference>
<organism evidence="2 3">
    <name type="scientific">Longimicrobium terrae</name>
    <dbReference type="NCBI Taxonomy" id="1639882"/>
    <lineage>
        <taxon>Bacteria</taxon>
        <taxon>Pseudomonadati</taxon>
        <taxon>Gemmatimonadota</taxon>
        <taxon>Longimicrobiia</taxon>
        <taxon>Longimicrobiales</taxon>
        <taxon>Longimicrobiaceae</taxon>
        <taxon>Longimicrobium</taxon>
    </lineage>
</organism>
<protein>
    <submittedName>
        <fullName evidence="2">Uncharacterized protein</fullName>
    </submittedName>
</protein>
<evidence type="ECO:0000313" key="2">
    <source>
        <dbReference type="EMBL" id="MBB6068604.1"/>
    </source>
</evidence>
<accession>A0A841GU97</accession>
<evidence type="ECO:0000256" key="1">
    <source>
        <dbReference type="SAM" id="MobiDB-lite"/>
    </source>
</evidence>
<name>A0A841GU97_9BACT</name>
<sequence length="342" mass="39720">MFLKRFRRKPRVAICLSGFLRSYRDTYESFMECMQAPYDCDLFLYAPDVTGAVGNLGDPKSKVWTWEDYESRVNPDSVRAAYGPTLRRMTLWTYDAERFRRQTQELAELDPPGWTDRIFSMYHHVQQANRLKCEYEADQGFRYDFVIRCRPDLMFYKELDLSRVDPQVITMPLGEGFDSKGRANRGAAPVLRFENAERGERMEAGAMCMNDQIGVSSSRNMDAYSSVADHVAEYARRGVPLHPESLLTYHLHFEHKLKLEMRAFTVYEILRSKREKPPTEAELQSAAALERERDEWFQANRSLFPGQDVPPEWNEYIEIQQRQREAGEGGPAVTHAEQKPAG</sequence>
<evidence type="ECO:0000313" key="3">
    <source>
        <dbReference type="Proteomes" id="UP000582837"/>
    </source>
</evidence>
<feature type="region of interest" description="Disordered" evidence="1">
    <location>
        <begin position="322"/>
        <end position="342"/>
    </location>
</feature>
<comment type="caution">
    <text evidence="2">The sequence shown here is derived from an EMBL/GenBank/DDBJ whole genome shotgun (WGS) entry which is preliminary data.</text>
</comment>
<dbReference type="EMBL" id="JACHIA010000001">
    <property type="protein sequence ID" value="MBB6068604.1"/>
    <property type="molecule type" value="Genomic_DNA"/>
</dbReference>
<dbReference type="RefSeq" id="WP_170030831.1">
    <property type="nucleotide sequence ID" value="NZ_JABDTL010000001.1"/>
</dbReference>
<reference evidence="2 3" key="1">
    <citation type="submission" date="2020-08" db="EMBL/GenBank/DDBJ databases">
        <title>Genomic Encyclopedia of Type Strains, Phase IV (KMG-IV): sequencing the most valuable type-strain genomes for metagenomic binning, comparative biology and taxonomic classification.</title>
        <authorList>
            <person name="Goeker M."/>
        </authorList>
    </citation>
    <scope>NUCLEOTIDE SEQUENCE [LARGE SCALE GENOMIC DNA]</scope>
    <source>
        <strain evidence="2 3">DSM 29007</strain>
    </source>
</reference>
<dbReference type="AlphaFoldDB" id="A0A841GU97"/>
<gene>
    <name evidence="2" type="ORF">HNQ61_000215</name>
</gene>
<proteinExistence type="predicted"/>